<dbReference type="Proteomes" id="UP001140206">
    <property type="component" value="Chromosome 2"/>
</dbReference>
<evidence type="ECO:0000259" key="2">
    <source>
        <dbReference type="Pfam" id="PF00646"/>
    </source>
</evidence>
<proteinExistence type="predicted"/>
<evidence type="ECO:0000313" key="4">
    <source>
        <dbReference type="Proteomes" id="UP001140206"/>
    </source>
</evidence>
<dbReference type="Gene3D" id="2.120.10.80">
    <property type="entry name" value="Kelch-type beta propeller"/>
    <property type="match status" value="1"/>
</dbReference>
<dbReference type="EMBL" id="JAMFTS010000002">
    <property type="protein sequence ID" value="KAJ4797767.1"/>
    <property type="molecule type" value="Genomic_DNA"/>
</dbReference>
<sequence length="438" mass="48770">MAMALDLLANRNTETERSLHLSHSHSHSHNHRDRDRDRDRDRVLLDLYGDVLEAVVSRVPSADLIPASRVSREWRRAVRSSLLRLPRRSPWLLLRFLPRPSSPALYSLHAFDPFSSSWLSLPLPHTSTCTTDAVTVTSFLSASSGDRLHTLSASALSVSQDPFATHWRKEAKAPKMWRKDAVVAEVDRWVVVAGGGCPMVLEEGEVVGAVEVYDKQAGAWASAEPIPPQFDGSAYATWLSAAASDQRLYVMEKKTALVAWFDPQSKAWGPTCQLRLDPAVSAWAIAIGRDERLVAVGVGPVGQSGTKVRFWELNRDTLQPVVADPKTKTKTKTKMEEEMPTEMVQRLFPFEEGDDDTWRCCSVEVCGTDRGGYVYNPSEMRNGAVLYEFTENERGSIVGRWEWVPLPERVADCGVGRMEFGCSAVALDDLASFSRHST</sequence>
<dbReference type="SUPFAM" id="SSF117281">
    <property type="entry name" value="Kelch motif"/>
    <property type="match status" value="1"/>
</dbReference>
<feature type="compositionally biased region" description="Basic residues" evidence="1">
    <location>
        <begin position="20"/>
        <end position="31"/>
    </location>
</feature>
<dbReference type="InterPro" id="IPR015915">
    <property type="entry name" value="Kelch-typ_b-propeller"/>
</dbReference>
<comment type="caution">
    <text evidence="3">The sequence shown here is derived from an EMBL/GenBank/DDBJ whole genome shotgun (WGS) entry which is preliminary data.</text>
</comment>
<evidence type="ECO:0000313" key="3">
    <source>
        <dbReference type="EMBL" id="KAJ4797767.1"/>
    </source>
</evidence>
<feature type="region of interest" description="Disordered" evidence="1">
    <location>
        <begin position="16"/>
        <end position="36"/>
    </location>
</feature>
<dbReference type="GO" id="GO:0005829">
    <property type="term" value="C:cytosol"/>
    <property type="evidence" value="ECO:0007669"/>
    <property type="project" value="TreeGrafter"/>
</dbReference>
<dbReference type="GO" id="GO:0005634">
    <property type="term" value="C:nucleus"/>
    <property type="evidence" value="ECO:0007669"/>
    <property type="project" value="TreeGrafter"/>
</dbReference>
<dbReference type="PANTHER" id="PTHR24414">
    <property type="entry name" value="F-BOX/KELCH-REPEAT PROTEIN SKIP4"/>
    <property type="match status" value="1"/>
</dbReference>
<dbReference type="GO" id="GO:0043161">
    <property type="term" value="P:proteasome-mediated ubiquitin-dependent protein catabolic process"/>
    <property type="evidence" value="ECO:0007669"/>
    <property type="project" value="TreeGrafter"/>
</dbReference>
<accession>A0AAV8FX21</accession>
<dbReference type="AlphaFoldDB" id="A0AAV8FX21"/>
<reference evidence="3" key="1">
    <citation type="submission" date="2022-08" db="EMBL/GenBank/DDBJ databases">
        <authorList>
            <person name="Marques A."/>
        </authorList>
    </citation>
    <scope>NUCLEOTIDE SEQUENCE</scope>
    <source>
        <strain evidence="3">RhyPub2mFocal</strain>
        <tissue evidence="3">Leaves</tissue>
    </source>
</reference>
<dbReference type="PANTHER" id="PTHR24414:SF44">
    <property type="entry name" value="F-BOX DOMAIN-CONTAINING PROTEIN"/>
    <property type="match status" value="1"/>
</dbReference>
<organism evidence="3 4">
    <name type="scientific">Rhynchospora pubera</name>
    <dbReference type="NCBI Taxonomy" id="906938"/>
    <lineage>
        <taxon>Eukaryota</taxon>
        <taxon>Viridiplantae</taxon>
        <taxon>Streptophyta</taxon>
        <taxon>Embryophyta</taxon>
        <taxon>Tracheophyta</taxon>
        <taxon>Spermatophyta</taxon>
        <taxon>Magnoliopsida</taxon>
        <taxon>Liliopsida</taxon>
        <taxon>Poales</taxon>
        <taxon>Cyperaceae</taxon>
        <taxon>Cyperoideae</taxon>
        <taxon>Rhynchosporeae</taxon>
        <taxon>Rhynchospora</taxon>
    </lineage>
</organism>
<protein>
    <submittedName>
        <fullName evidence="3">F-box/kelch-repeat protein</fullName>
    </submittedName>
</protein>
<dbReference type="SUPFAM" id="SSF81383">
    <property type="entry name" value="F-box domain"/>
    <property type="match status" value="1"/>
</dbReference>
<feature type="domain" description="F-box" evidence="2">
    <location>
        <begin position="44"/>
        <end position="83"/>
    </location>
</feature>
<gene>
    <name evidence="3" type="ORF">LUZ62_049013</name>
</gene>
<dbReference type="Gene3D" id="1.20.1280.50">
    <property type="match status" value="1"/>
</dbReference>
<name>A0AAV8FX21_9POAL</name>
<dbReference type="InterPro" id="IPR001810">
    <property type="entry name" value="F-box_dom"/>
</dbReference>
<dbReference type="Pfam" id="PF00646">
    <property type="entry name" value="F-box"/>
    <property type="match status" value="1"/>
</dbReference>
<evidence type="ECO:0000256" key="1">
    <source>
        <dbReference type="SAM" id="MobiDB-lite"/>
    </source>
</evidence>
<dbReference type="InterPro" id="IPR050354">
    <property type="entry name" value="F-box/kelch-repeat_ARATH"/>
</dbReference>
<dbReference type="InterPro" id="IPR036047">
    <property type="entry name" value="F-box-like_dom_sf"/>
</dbReference>
<keyword evidence="4" id="KW-1185">Reference proteome</keyword>